<evidence type="ECO:0000313" key="4">
    <source>
        <dbReference type="Proteomes" id="UP000655410"/>
    </source>
</evidence>
<protein>
    <recommendedName>
        <fullName evidence="2">Barstar (barnase inhibitor) domain-containing protein</fullName>
    </recommendedName>
</protein>
<dbReference type="InterPro" id="IPR000468">
    <property type="entry name" value="Barstar"/>
</dbReference>
<dbReference type="InterPro" id="IPR035905">
    <property type="entry name" value="Barstar-like_sf"/>
</dbReference>
<dbReference type="RefSeq" id="WP_188785494.1">
    <property type="nucleotide sequence ID" value="NZ_BMNI01000024.1"/>
</dbReference>
<name>A0ABQ2NFS8_9ACTN</name>
<organism evidence="3 4">
    <name type="scientific">Nocardioides phosphati</name>
    <dbReference type="NCBI Taxonomy" id="1867775"/>
    <lineage>
        <taxon>Bacteria</taxon>
        <taxon>Bacillati</taxon>
        <taxon>Actinomycetota</taxon>
        <taxon>Actinomycetes</taxon>
        <taxon>Propionibacteriales</taxon>
        <taxon>Nocardioidaceae</taxon>
        <taxon>Nocardioides</taxon>
    </lineage>
</organism>
<comment type="caution">
    <text evidence="3">The sequence shown here is derived from an EMBL/GenBank/DDBJ whole genome shotgun (WGS) entry which is preliminary data.</text>
</comment>
<dbReference type="EMBL" id="BMNI01000024">
    <property type="protein sequence ID" value="GGO94423.1"/>
    <property type="molecule type" value="Genomic_DNA"/>
</dbReference>
<proteinExistence type="inferred from homology"/>
<evidence type="ECO:0000259" key="2">
    <source>
        <dbReference type="Pfam" id="PF01337"/>
    </source>
</evidence>
<dbReference type="Proteomes" id="UP000655410">
    <property type="component" value="Unassembled WGS sequence"/>
</dbReference>
<evidence type="ECO:0000313" key="3">
    <source>
        <dbReference type="EMBL" id="GGO94423.1"/>
    </source>
</evidence>
<keyword evidence="4" id="KW-1185">Reference proteome</keyword>
<sequence>MADVEINGAGIRQELDVHKALAGKLEFGPYYGWNLAALRDRLLTDVPRPVHITWRESALSRRALGPEIFGRIVAIFEEAAEQDVSFGWTERFEFELR</sequence>
<gene>
    <name evidence="3" type="ORF">GCM10011584_35400</name>
</gene>
<dbReference type="SUPFAM" id="SSF52038">
    <property type="entry name" value="Barstar-related"/>
    <property type="match status" value="1"/>
</dbReference>
<feature type="domain" description="Barstar (barnase inhibitor)" evidence="2">
    <location>
        <begin position="1"/>
        <end position="83"/>
    </location>
</feature>
<comment type="similarity">
    <text evidence="1">Belongs to the barstar family.</text>
</comment>
<dbReference type="Pfam" id="PF01337">
    <property type="entry name" value="Barstar"/>
    <property type="match status" value="1"/>
</dbReference>
<accession>A0ABQ2NFS8</accession>
<reference evidence="4" key="1">
    <citation type="journal article" date="2019" name="Int. J. Syst. Evol. Microbiol.">
        <title>The Global Catalogue of Microorganisms (GCM) 10K type strain sequencing project: providing services to taxonomists for standard genome sequencing and annotation.</title>
        <authorList>
            <consortium name="The Broad Institute Genomics Platform"/>
            <consortium name="The Broad Institute Genome Sequencing Center for Infectious Disease"/>
            <person name="Wu L."/>
            <person name="Ma J."/>
        </authorList>
    </citation>
    <scope>NUCLEOTIDE SEQUENCE [LARGE SCALE GENOMIC DNA]</scope>
    <source>
        <strain evidence="4">CGMCC 4.7371</strain>
    </source>
</reference>
<evidence type="ECO:0000256" key="1">
    <source>
        <dbReference type="ARBA" id="ARBA00006845"/>
    </source>
</evidence>
<dbReference type="Gene3D" id="3.30.370.10">
    <property type="entry name" value="Barstar-like"/>
    <property type="match status" value="1"/>
</dbReference>